<dbReference type="EMBL" id="RHHS01000055">
    <property type="protein sequence ID" value="RNB52682.1"/>
    <property type="molecule type" value="Genomic_DNA"/>
</dbReference>
<gene>
    <name evidence="2" type="ORF">EDM57_21075</name>
</gene>
<name>A0A3M8ANA4_9BACL</name>
<accession>A0A3M8ANA4</accession>
<keyword evidence="1" id="KW-1133">Transmembrane helix</keyword>
<evidence type="ECO:0000256" key="1">
    <source>
        <dbReference type="SAM" id="Phobius"/>
    </source>
</evidence>
<dbReference type="RefSeq" id="WP_122906660.1">
    <property type="nucleotide sequence ID" value="NZ_RHHS01000055.1"/>
</dbReference>
<proteinExistence type="predicted"/>
<comment type="caution">
    <text evidence="2">The sequence shown here is derived from an EMBL/GenBank/DDBJ whole genome shotgun (WGS) entry which is preliminary data.</text>
</comment>
<keyword evidence="1" id="KW-0472">Membrane</keyword>
<protein>
    <submittedName>
        <fullName evidence="2">Uncharacterized protein</fullName>
    </submittedName>
</protein>
<dbReference type="AlphaFoldDB" id="A0A3M8ANA4"/>
<keyword evidence="3" id="KW-1185">Reference proteome</keyword>
<reference evidence="2 3" key="1">
    <citation type="submission" date="2018-10" db="EMBL/GenBank/DDBJ databases">
        <title>Phylogenomics of Brevibacillus.</title>
        <authorList>
            <person name="Dunlap C."/>
        </authorList>
    </citation>
    <scope>NUCLEOTIDE SEQUENCE [LARGE SCALE GENOMIC DNA]</scope>
    <source>
        <strain evidence="2 3">DSM 100115</strain>
    </source>
</reference>
<evidence type="ECO:0000313" key="2">
    <source>
        <dbReference type="EMBL" id="RNB52682.1"/>
    </source>
</evidence>
<feature type="transmembrane region" description="Helical" evidence="1">
    <location>
        <begin position="12"/>
        <end position="33"/>
    </location>
</feature>
<evidence type="ECO:0000313" key="3">
    <source>
        <dbReference type="Proteomes" id="UP000268829"/>
    </source>
</evidence>
<feature type="transmembrane region" description="Helical" evidence="1">
    <location>
        <begin position="53"/>
        <end position="78"/>
    </location>
</feature>
<sequence length="88" mass="9780">MFNLNNHIAKFISNIALLTVFSAIIAGVVFGTVEIPATYTTVSKSTFDITIALTWWVEGAIAFALLLGFAYIVEYLYLISERLKSEDQ</sequence>
<dbReference type="Proteomes" id="UP000268829">
    <property type="component" value="Unassembled WGS sequence"/>
</dbReference>
<keyword evidence="1" id="KW-0812">Transmembrane</keyword>
<organism evidence="2 3">
    <name type="scientific">Brevibacillus gelatini</name>
    <dbReference type="NCBI Taxonomy" id="1655277"/>
    <lineage>
        <taxon>Bacteria</taxon>
        <taxon>Bacillati</taxon>
        <taxon>Bacillota</taxon>
        <taxon>Bacilli</taxon>
        <taxon>Bacillales</taxon>
        <taxon>Paenibacillaceae</taxon>
        <taxon>Brevibacillus</taxon>
    </lineage>
</organism>